<dbReference type="InterPro" id="IPR050079">
    <property type="entry name" value="DEAD_box_RNA_helicase"/>
</dbReference>
<reference evidence="7 8" key="1">
    <citation type="submission" date="2018-06" db="EMBL/GenBank/DDBJ databases">
        <authorList>
            <consortium name="Pathogen Informatics"/>
            <person name="Doyle S."/>
        </authorList>
    </citation>
    <scope>NUCLEOTIDE SEQUENCE [LARGE SCALE GENOMIC DNA]</scope>
    <source>
        <strain evidence="7 8">NCTC12123</strain>
    </source>
</reference>
<keyword evidence="2 7" id="KW-0378">Hydrolase</keyword>
<evidence type="ECO:0000256" key="1">
    <source>
        <dbReference type="ARBA" id="ARBA00022741"/>
    </source>
</evidence>
<dbReference type="SUPFAM" id="SSF52540">
    <property type="entry name" value="P-loop containing nucleoside triphosphate hydrolases"/>
    <property type="match status" value="1"/>
</dbReference>
<protein>
    <submittedName>
        <fullName evidence="7">ATP-dependent RNA helicase RhlE</fullName>
        <ecNumber evidence="7">3.6.4.13</ecNumber>
    </submittedName>
</protein>
<dbReference type="GO" id="GO:0016787">
    <property type="term" value="F:hydrolase activity"/>
    <property type="evidence" value="ECO:0007669"/>
    <property type="project" value="UniProtKB-KW"/>
</dbReference>
<comment type="similarity">
    <text evidence="5">Belongs to the DEAD box helicase family.</text>
</comment>
<dbReference type="PANTHER" id="PTHR47959">
    <property type="entry name" value="ATP-DEPENDENT RNA HELICASE RHLE-RELATED"/>
    <property type="match status" value="1"/>
</dbReference>
<dbReference type="GO" id="GO:0005524">
    <property type="term" value="F:ATP binding"/>
    <property type="evidence" value="ECO:0007669"/>
    <property type="project" value="UniProtKB-KW"/>
</dbReference>
<evidence type="ECO:0000313" key="8">
    <source>
        <dbReference type="Proteomes" id="UP000255163"/>
    </source>
</evidence>
<keyword evidence="3 7" id="KW-0347">Helicase</keyword>
<dbReference type="SMART" id="SM00490">
    <property type="entry name" value="HELICc"/>
    <property type="match status" value="1"/>
</dbReference>
<dbReference type="GO" id="GO:0003724">
    <property type="term" value="F:RNA helicase activity"/>
    <property type="evidence" value="ECO:0007669"/>
    <property type="project" value="UniProtKB-EC"/>
</dbReference>
<dbReference type="AlphaFoldDB" id="A0A376F5U4"/>
<dbReference type="Pfam" id="PF00271">
    <property type="entry name" value="Helicase_C"/>
    <property type="match status" value="1"/>
</dbReference>
<evidence type="ECO:0000256" key="4">
    <source>
        <dbReference type="ARBA" id="ARBA00022840"/>
    </source>
</evidence>
<keyword evidence="1" id="KW-0547">Nucleotide-binding</keyword>
<evidence type="ECO:0000256" key="5">
    <source>
        <dbReference type="ARBA" id="ARBA00038437"/>
    </source>
</evidence>
<keyword evidence="4" id="KW-0067">ATP-binding</keyword>
<dbReference type="EMBL" id="UFYI01000007">
    <property type="protein sequence ID" value="STD18636.1"/>
    <property type="molecule type" value="Genomic_DNA"/>
</dbReference>
<proteinExistence type="inferred from homology"/>
<dbReference type="GO" id="GO:0005829">
    <property type="term" value="C:cytosol"/>
    <property type="evidence" value="ECO:0007669"/>
    <property type="project" value="TreeGrafter"/>
</dbReference>
<dbReference type="Gene3D" id="3.40.50.300">
    <property type="entry name" value="P-loop containing nucleotide triphosphate hydrolases"/>
    <property type="match status" value="1"/>
</dbReference>
<accession>A0A376F5U4</accession>
<evidence type="ECO:0000259" key="6">
    <source>
        <dbReference type="PROSITE" id="PS51194"/>
    </source>
</evidence>
<dbReference type="EC" id="3.6.4.13" evidence="7"/>
<dbReference type="PROSITE" id="PS51194">
    <property type="entry name" value="HELICASE_CTER"/>
    <property type="match status" value="1"/>
</dbReference>
<gene>
    <name evidence="7" type="primary">rhlE_2</name>
    <name evidence="7" type="ORF">NCTC12123_00821</name>
</gene>
<dbReference type="PANTHER" id="PTHR47959:SF13">
    <property type="entry name" value="ATP-DEPENDENT RNA HELICASE RHLE"/>
    <property type="match status" value="1"/>
</dbReference>
<dbReference type="Proteomes" id="UP000255163">
    <property type="component" value="Unassembled WGS sequence"/>
</dbReference>
<sequence>MRWRTSNPATSGVLVATDIAARGLDIEELPHVVNYELPNVPEDYVHRIGRTGRAAANR</sequence>
<evidence type="ECO:0000256" key="3">
    <source>
        <dbReference type="ARBA" id="ARBA00022806"/>
    </source>
</evidence>
<dbReference type="InterPro" id="IPR027417">
    <property type="entry name" value="P-loop_NTPase"/>
</dbReference>
<feature type="domain" description="Helicase C-terminal" evidence="6">
    <location>
        <begin position="1"/>
        <end position="58"/>
    </location>
</feature>
<evidence type="ECO:0000256" key="2">
    <source>
        <dbReference type="ARBA" id="ARBA00022801"/>
    </source>
</evidence>
<evidence type="ECO:0000313" key="7">
    <source>
        <dbReference type="EMBL" id="STD18636.1"/>
    </source>
</evidence>
<dbReference type="CDD" id="cd18787">
    <property type="entry name" value="SF2_C_DEAD"/>
    <property type="match status" value="1"/>
</dbReference>
<dbReference type="InterPro" id="IPR001650">
    <property type="entry name" value="Helicase_C-like"/>
</dbReference>
<organism evidence="7 8">
    <name type="scientific">Enterobacter asburiae</name>
    <dbReference type="NCBI Taxonomy" id="61645"/>
    <lineage>
        <taxon>Bacteria</taxon>
        <taxon>Pseudomonadati</taxon>
        <taxon>Pseudomonadota</taxon>
        <taxon>Gammaproteobacteria</taxon>
        <taxon>Enterobacterales</taxon>
        <taxon>Enterobacteriaceae</taxon>
        <taxon>Enterobacter</taxon>
        <taxon>Enterobacter cloacae complex</taxon>
    </lineage>
</organism>
<name>A0A376F5U4_ENTAS</name>